<evidence type="ECO:0000256" key="4">
    <source>
        <dbReference type="ARBA" id="ARBA00022692"/>
    </source>
</evidence>
<feature type="transmembrane region" description="Helical" evidence="7">
    <location>
        <begin position="294"/>
        <end position="310"/>
    </location>
</feature>
<dbReference type="Pfam" id="PF00771">
    <property type="entry name" value="FHIPEP"/>
    <property type="match status" value="1"/>
</dbReference>
<keyword evidence="8" id="KW-0282">Flagellum</keyword>
<gene>
    <name evidence="7 8" type="primary">flhA</name>
    <name evidence="8" type="ORF">CMUC_1645</name>
</gene>
<dbReference type="EMBL" id="CP012542">
    <property type="protein sequence ID" value="QCD45395.1"/>
    <property type="molecule type" value="Genomic_DNA"/>
</dbReference>
<keyword evidence="5 7" id="KW-1133">Transmembrane helix</keyword>
<dbReference type="GO" id="GO:0044780">
    <property type="term" value="P:bacterial-type flagellum assembly"/>
    <property type="evidence" value="ECO:0007669"/>
    <property type="project" value="InterPro"/>
</dbReference>
<keyword evidence="3 7" id="KW-1003">Cell membrane</keyword>
<dbReference type="AlphaFoldDB" id="A0A6G5QI75"/>
<dbReference type="PANTHER" id="PTHR30161:SF1">
    <property type="entry name" value="FLAGELLAR BIOSYNTHESIS PROTEIN FLHA-RELATED"/>
    <property type="match status" value="1"/>
</dbReference>
<feature type="transmembrane region" description="Helical" evidence="7">
    <location>
        <begin position="81"/>
        <end position="101"/>
    </location>
</feature>
<dbReference type="NCBIfam" id="TIGR01398">
    <property type="entry name" value="FlhA"/>
    <property type="match status" value="1"/>
</dbReference>
<keyword evidence="4 7" id="KW-0812">Transmembrane</keyword>
<evidence type="ECO:0000256" key="6">
    <source>
        <dbReference type="ARBA" id="ARBA00023136"/>
    </source>
</evidence>
<reference evidence="8 9" key="1">
    <citation type="submission" date="2016-07" db="EMBL/GenBank/DDBJ databases">
        <title>Comparative genomics of the Campylobacter concisus group.</title>
        <authorList>
            <person name="Miller W.G."/>
            <person name="Yee E."/>
            <person name="Chapman M.H."/>
            <person name="Huynh S."/>
            <person name="Bono J.L."/>
            <person name="On S.L.W."/>
            <person name="StLeger J."/>
            <person name="Foster G."/>
            <person name="Parker C.T."/>
        </authorList>
    </citation>
    <scope>NUCLEOTIDE SEQUENCE [LARGE SCALE GENOMIC DNA]</scope>
    <source>
        <strain evidence="8 9">CCUG 21559</strain>
    </source>
</reference>
<feature type="transmembrane region" description="Helical" evidence="7">
    <location>
        <begin position="50"/>
        <end position="69"/>
    </location>
</feature>
<dbReference type="GO" id="GO:0005886">
    <property type="term" value="C:plasma membrane"/>
    <property type="evidence" value="ECO:0007669"/>
    <property type="project" value="UniProtKB-SubCell"/>
</dbReference>
<feature type="transmembrane region" description="Helical" evidence="7">
    <location>
        <begin position="25"/>
        <end position="44"/>
    </location>
</feature>
<dbReference type="GO" id="GO:0009306">
    <property type="term" value="P:protein secretion"/>
    <property type="evidence" value="ECO:0007669"/>
    <property type="project" value="InterPro"/>
</dbReference>
<feature type="transmembrane region" description="Helical" evidence="7">
    <location>
        <begin position="121"/>
        <end position="144"/>
    </location>
</feature>
<dbReference type="InterPro" id="IPR042194">
    <property type="entry name" value="FHIPEP_1"/>
</dbReference>
<dbReference type="InterPro" id="IPR006301">
    <property type="entry name" value="FlhA"/>
</dbReference>
<dbReference type="Gene3D" id="1.10.8.540">
    <property type="entry name" value="FHIPEP family, domain 3"/>
    <property type="match status" value="1"/>
</dbReference>
<keyword evidence="7" id="KW-1005">Bacterial flagellum biogenesis</keyword>
<dbReference type="Proteomes" id="UP000503264">
    <property type="component" value="Chromosome"/>
</dbReference>
<dbReference type="PANTHER" id="PTHR30161">
    <property type="entry name" value="FLAGELLAR EXPORT PROTEIN, MEMBRANE FLHA SUBUNIT-RELATED"/>
    <property type="match status" value="1"/>
</dbReference>
<feature type="transmembrane region" description="Helical" evidence="7">
    <location>
        <begin position="213"/>
        <end position="233"/>
    </location>
</feature>
<proteinExistence type="inferred from homology"/>
<evidence type="ECO:0000313" key="9">
    <source>
        <dbReference type="Proteomes" id="UP000503264"/>
    </source>
</evidence>
<evidence type="ECO:0000256" key="5">
    <source>
        <dbReference type="ARBA" id="ARBA00022989"/>
    </source>
</evidence>
<evidence type="ECO:0000313" key="8">
    <source>
        <dbReference type="EMBL" id="QCD45395.1"/>
    </source>
</evidence>
<comment type="subcellular location">
    <subcellularLocation>
        <location evidence="1 7">Cell membrane</location>
        <topology evidence="1 7">Multi-pass membrane protein</topology>
    </subcellularLocation>
</comment>
<keyword evidence="8" id="KW-0966">Cell projection</keyword>
<dbReference type="PIRSF" id="PIRSF005419">
    <property type="entry name" value="FlhA"/>
    <property type="match status" value="1"/>
</dbReference>
<keyword evidence="7" id="KW-0813">Transport</keyword>
<dbReference type="Gene3D" id="3.40.50.12790">
    <property type="entry name" value="FHIPEP family, domain 4"/>
    <property type="match status" value="1"/>
</dbReference>
<protein>
    <recommendedName>
        <fullName evidence="7">Flagellar biosynthesis protein FlhA</fullName>
    </recommendedName>
</protein>
<dbReference type="InterPro" id="IPR042193">
    <property type="entry name" value="FHIPEP_3"/>
</dbReference>
<evidence type="ECO:0000256" key="1">
    <source>
        <dbReference type="ARBA" id="ARBA00004651"/>
    </source>
</evidence>
<dbReference type="PRINTS" id="PR00949">
    <property type="entry name" value="TYPE3IMAPROT"/>
</dbReference>
<feature type="transmembrane region" description="Helical" evidence="7">
    <location>
        <begin position="245"/>
        <end position="273"/>
    </location>
</feature>
<evidence type="ECO:0000256" key="3">
    <source>
        <dbReference type="ARBA" id="ARBA00022475"/>
    </source>
</evidence>
<sequence length="729" mass="79292">MAKNNINTLVLPALKYVNKFSKFKGLSIVAVLIAILAIIIVPLPSPILDFFLALSISISVLIVLISIYVPKPTDLSTFPTLILIITLFRLSLNIATTRMILSEGHNGPDAVSEIISSFGQFVVGGNYVIGIIVFCILVLINFMVVTKGSTRVSEVQARFTLDSMPGKQMAIDADLNAGLIDEKTARERREAVIGEANFYGAMDGSSKFIKGDAVAGIIITIINILGGFAIGSFQHGLDMATSAQYYTILTIGDGLVSQIPGLITSTATAIIITRASKDGDNFAEGSVNQLIGDYKILFIVGFILFMFALVPGLPTLSLGFISFIFLGLGYIVKQSNDGNLLDISPKQTSAKGGASPVAGGTATSAQQAAAKPVKKSIEEIAKEEEKKINDILRPEFLELEIGYGLIKLAENDLTERIRAIRRNIATQLGFLMPQIRIRDNLQLPPNEYRFKLKGIIIGQGEIYADKILAMDSGLVSEDIEGIPTKEPAFGLDALWIDQSIKEDAILSGYTTVDPASVISTHISEMVKQNSYEILTRQETQNLLDKLKAEYPVIVEDTLRVSSVGLIQKVLKALLKNSIPIKDLITILEAISDIAEVSKNLDMIIEHVRASLARVITSLYIDEKGELSFYIFETSVQQKLIDAVQYKDGAYHLMINVAQTSSIVAALRAEKQKRPVSQMGAMIICVEPSLRKFIADIVANFSIDIVVLSFAEISPNTPFETVGVIEVPNL</sequence>
<keyword evidence="6 7" id="KW-0472">Membrane</keyword>
<keyword evidence="7" id="KW-1006">Bacterial flagellum protein export</keyword>
<organism evidence="8 9">
    <name type="scientific">Campylobacter mucosalis CCUG 21559</name>
    <dbReference type="NCBI Taxonomy" id="1032067"/>
    <lineage>
        <taxon>Bacteria</taxon>
        <taxon>Pseudomonadati</taxon>
        <taxon>Campylobacterota</taxon>
        <taxon>Epsilonproteobacteria</taxon>
        <taxon>Campylobacterales</taxon>
        <taxon>Campylobacteraceae</taxon>
        <taxon>Campylobacter</taxon>
    </lineage>
</organism>
<dbReference type="Gene3D" id="3.40.30.60">
    <property type="entry name" value="FHIPEP family, domain 1"/>
    <property type="match status" value="1"/>
</dbReference>
<dbReference type="RefSeq" id="WP_034969849.1">
    <property type="nucleotide sequence ID" value="NZ_CP012542.1"/>
</dbReference>
<keyword evidence="8" id="KW-0969">Cilium</keyword>
<dbReference type="InterPro" id="IPR042196">
    <property type="entry name" value="FHIPEP_4"/>
</dbReference>
<evidence type="ECO:0000256" key="7">
    <source>
        <dbReference type="RuleBase" id="RU364093"/>
    </source>
</evidence>
<name>A0A6G5QI75_9BACT</name>
<keyword evidence="9" id="KW-1185">Reference proteome</keyword>
<evidence type="ECO:0000256" key="2">
    <source>
        <dbReference type="ARBA" id="ARBA00008835"/>
    </source>
</evidence>
<dbReference type="InterPro" id="IPR001712">
    <property type="entry name" value="T3SS_FHIPEP"/>
</dbReference>
<accession>A0A6G5QI75</accession>
<comment type="function">
    <text evidence="7">Required for formation of the rod structure of the flagellar apparatus. Together with FliI and FliH, may constitute the export apparatus of flagellin.</text>
</comment>
<keyword evidence="7" id="KW-0653">Protein transport</keyword>
<comment type="similarity">
    <text evidence="2 7">Belongs to the FHIPEP (flagella/HR/invasion proteins export pore) family.</text>
</comment>